<sequence length="75" mass="8320">MGWVVIMDFSILLCPLELDQLSISTFRTEITSAFFTVLRRYSISNALVASSSNKILGFFIIALAIAILCFCPPDN</sequence>
<keyword evidence="1" id="KW-0472">Membrane</keyword>
<dbReference type="EnsemblPlants" id="OBART01G18590.1">
    <property type="protein sequence ID" value="OBART01G18590.1"/>
    <property type="gene ID" value="OBART01G18590"/>
</dbReference>
<keyword evidence="3" id="KW-1185">Reference proteome</keyword>
<evidence type="ECO:0000256" key="1">
    <source>
        <dbReference type="SAM" id="Phobius"/>
    </source>
</evidence>
<dbReference type="PaxDb" id="65489-OBART01G18590.1"/>
<proteinExistence type="predicted"/>
<name>A0A0D3EPU3_9ORYZ</name>
<evidence type="ECO:0000313" key="2">
    <source>
        <dbReference type="EnsemblPlants" id="OBART01G18590.1"/>
    </source>
</evidence>
<organism evidence="2">
    <name type="scientific">Oryza barthii</name>
    <dbReference type="NCBI Taxonomy" id="65489"/>
    <lineage>
        <taxon>Eukaryota</taxon>
        <taxon>Viridiplantae</taxon>
        <taxon>Streptophyta</taxon>
        <taxon>Embryophyta</taxon>
        <taxon>Tracheophyta</taxon>
        <taxon>Spermatophyta</taxon>
        <taxon>Magnoliopsida</taxon>
        <taxon>Liliopsida</taxon>
        <taxon>Poales</taxon>
        <taxon>Poaceae</taxon>
        <taxon>BOP clade</taxon>
        <taxon>Oryzoideae</taxon>
        <taxon>Oryzeae</taxon>
        <taxon>Oryzinae</taxon>
        <taxon>Oryza</taxon>
    </lineage>
</organism>
<feature type="transmembrane region" description="Helical" evidence="1">
    <location>
        <begin position="55"/>
        <end position="73"/>
    </location>
</feature>
<protein>
    <submittedName>
        <fullName evidence="2">Uncharacterized protein</fullName>
    </submittedName>
</protein>
<keyword evidence="1" id="KW-0812">Transmembrane</keyword>
<dbReference type="AlphaFoldDB" id="A0A0D3EPU3"/>
<accession>A0A0D3EPU3</accession>
<evidence type="ECO:0000313" key="3">
    <source>
        <dbReference type="Proteomes" id="UP000026960"/>
    </source>
</evidence>
<dbReference type="HOGENOM" id="CLU_2674972_0_0_1"/>
<dbReference type="Proteomes" id="UP000026960">
    <property type="component" value="Chromosome 1"/>
</dbReference>
<reference evidence="2" key="1">
    <citation type="journal article" date="2009" name="Rice">
        <title>De Novo Next Generation Sequencing of Plant Genomes.</title>
        <authorList>
            <person name="Rounsley S."/>
            <person name="Marri P.R."/>
            <person name="Yu Y."/>
            <person name="He R."/>
            <person name="Sisneros N."/>
            <person name="Goicoechea J.L."/>
            <person name="Lee S.J."/>
            <person name="Angelova A."/>
            <person name="Kudrna D."/>
            <person name="Luo M."/>
            <person name="Affourtit J."/>
            <person name="Desany B."/>
            <person name="Knight J."/>
            <person name="Niazi F."/>
            <person name="Egholm M."/>
            <person name="Wing R.A."/>
        </authorList>
    </citation>
    <scope>NUCLEOTIDE SEQUENCE [LARGE SCALE GENOMIC DNA]</scope>
    <source>
        <strain evidence="2">cv. IRGC 105608</strain>
    </source>
</reference>
<dbReference type="Gramene" id="OBART01G18590.1">
    <property type="protein sequence ID" value="OBART01G18590.1"/>
    <property type="gene ID" value="OBART01G18590"/>
</dbReference>
<keyword evidence="1" id="KW-1133">Transmembrane helix</keyword>
<reference evidence="2" key="2">
    <citation type="submission" date="2015-03" db="UniProtKB">
        <authorList>
            <consortium name="EnsemblPlants"/>
        </authorList>
    </citation>
    <scope>IDENTIFICATION</scope>
</reference>